<dbReference type="EMBL" id="GBRH01187811">
    <property type="protein sequence ID" value="JAE10085.1"/>
    <property type="molecule type" value="Transcribed_RNA"/>
</dbReference>
<name>A0A0A9FAP1_ARUDO</name>
<evidence type="ECO:0000313" key="1">
    <source>
        <dbReference type="EMBL" id="JAE10085.1"/>
    </source>
</evidence>
<accession>A0A0A9FAP1</accession>
<reference evidence="1" key="2">
    <citation type="journal article" date="2015" name="Data Brief">
        <title>Shoot transcriptome of the giant reed, Arundo donax.</title>
        <authorList>
            <person name="Barrero R.A."/>
            <person name="Guerrero F.D."/>
            <person name="Moolhuijzen P."/>
            <person name="Goolsby J.A."/>
            <person name="Tidwell J."/>
            <person name="Bellgard S.E."/>
            <person name="Bellgard M.I."/>
        </authorList>
    </citation>
    <scope>NUCLEOTIDE SEQUENCE</scope>
    <source>
        <tissue evidence="1">Shoot tissue taken approximately 20 cm above the soil surface</tissue>
    </source>
</reference>
<protein>
    <submittedName>
        <fullName evidence="1">Uncharacterized protein</fullName>
    </submittedName>
</protein>
<reference evidence="1" key="1">
    <citation type="submission" date="2014-09" db="EMBL/GenBank/DDBJ databases">
        <authorList>
            <person name="Magalhaes I.L.F."/>
            <person name="Oliveira U."/>
            <person name="Santos F.R."/>
            <person name="Vidigal T.H.D.A."/>
            <person name="Brescovit A.D."/>
            <person name="Santos A.J."/>
        </authorList>
    </citation>
    <scope>NUCLEOTIDE SEQUENCE</scope>
    <source>
        <tissue evidence="1">Shoot tissue taken approximately 20 cm above the soil surface</tissue>
    </source>
</reference>
<organism evidence="1">
    <name type="scientific">Arundo donax</name>
    <name type="common">Giant reed</name>
    <name type="synonym">Donax arundinaceus</name>
    <dbReference type="NCBI Taxonomy" id="35708"/>
    <lineage>
        <taxon>Eukaryota</taxon>
        <taxon>Viridiplantae</taxon>
        <taxon>Streptophyta</taxon>
        <taxon>Embryophyta</taxon>
        <taxon>Tracheophyta</taxon>
        <taxon>Spermatophyta</taxon>
        <taxon>Magnoliopsida</taxon>
        <taxon>Liliopsida</taxon>
        <taxon>Poales</taxon>
        <taxon>Poaceae</taxon>
        <taxon>PACMAD clade</taxon>
        <taxon>Arundinoideae</taxon>
        <taxon>Arundineae</taxon>
        <taxon>Arundo</taxon>
    </lineage>
</organism>
<proteinExistence type="predicted"/>
<dbReference type="AlphaFoldDB" id="A0A0A9FAP1"/>
<sequence length="52" mass="6075">MPIPVECSLGASNLTIVNLNMHSRGQFVQLKVEQFRNKPCIRFHLLKICYRM</sequence>